<proteinExistence type="predicted"/>
<accession>A0A3D9KWJ7</accession>
<organism evidence="2 3">
    <name type="scientific">Marinoscillum furvescens DSM 4134</name>
    <dbReference type="NCBI Taxonomy" id="1122208"/>
    <lineage>
        <taxon>Bacteria</taxon>
        <taxon>Pseudomonadati</taxon>
        <taxon>Bacteroidota</taxon>
        <taxon>Cytophagia</taxon>
        <taxon>Cytophagales</taxon>
        <taxon>Reichenbachiellaceae</taxon>
        <taxon>Marinoscillum</taxon>
    </lineage>
</organism>
<sequence length="93" mass="11057">MNNAQTCEKLRAMRLQAMAELHEQHLASSQQTSMTTDEYLGLLTDHQWEARLHQKTNRLLKQAHFKQRTTLEEINYSQQRNLDKNMFQRLATL</sequence>
<feature type="domain" description="IstB-like ATP-binding" evidence="1">
    <location>
        <begin position="10"/>
        <end position="93"/>
    </location>
</feature>
<evidence type="ECO:0000259" key="1">
    <source>
        <dbReference type="Pfam" id="PF01695"/>
    </source>
</evidence>
<comment type="caution">
    <text evidence="2">The sequence shown here is derived from an EMBL/GenBank/DDBJ whole genome shotgun (WGS) entry which is preliminary data.</text>
</comment>
<reference evidence="2 3" key="1">
    <citation type="submission" date="2018-07" db="EMBL/GenBank/DDBJ databases">
        <title>Genomic Encyclopedia of Type Strains, Phase IV (KMG-IV): sequencing the most valuable type-strain genomes for metagenomic binning, comparative biology and taxonomic classification.</title>
        <authorList>
            <person name="Goeker M."/>
        </authorList>
    </citation>
    <scope>NUCLEOTIDE SEQUENCE [LARGE SCALE GENOMIC DNA]</scope>
    <source>
        <strain evidence="2 3">DSM 4134</strain>
    </source>
</reference>
<dbReference type="InterPro" id="IPR002611">
    <property type="entry name" value="IstB_ATP-bd"/>
</dbReference>
<dbReference type="Pfam" id="PF01695">
    <property type="entry name" value="IstB_IS21"/>
    <property type="match status" value="1"/>
</dbReference>
<protein>
    <recommendedName>
        <fullName evidence="1">IstB-like ATP-binding domain-containing protein</fullName>
    </recommendedName>
</protein>
<dbReference type="RefSeq" id="WP_221409621.1">
    <property type="nucleotide sequence ID" value="NZ_QREG01000058.1"/>
</dbReference>
<dbReference type="EMBL" id="QREG01000058">
    <property type="protein sequence ID" value="RED91148.1"/>
    <property type="molecule type" value="Genomic_DNA"/>
</dbReference>
<dbReference type="GO" id="GO:0005524">
    <property type="term" value="F:ATP binding"/>
    <property type="evidence" value="ECO:0007669"/>
    <property type="project" value="InterPro"/>
</dbReference>
<dbReference type="Proteomes" id="UP000256779">
    <property type="component" value="Unassembled WGS sequence"/>
</dbReference>
<feature type="non-terminal residue" evidence="2">
    <location>
        <position position="93"/>
    </location>
</feature>
<dbReference type="AlphaFoldDB" id="A0A3D9KWJ7"/>
<evidence type="ECO:0000313" key="3">
    <source>
        <dbReference type="Proteomes" id="UP000256779"/>
    </source>
</evidence>
<name>A0A3D9KWJ7_MARFU</name>
<gene>
    <name evidence="2" type="ORF">C7460_1582</name>
</gene>
<evidence type="ECO:0000313" key="2">
    <source>
        <dbReference type="EMBL" id="RED91148.1"/>
    </source>
</evidence>
<keyword evidence="3" id="KW-1185">Reference proteome</keyword>